<feature type="transmembrane region" description="Helical" evidence="1">
    <location>
        <begin position="131"/>
        <end position="155"/>
    </location>
</feature>
<proteinExistence type="predicted"/>
<keyword evidence="3" id="KW-1185">Reference proteome</keyword>
<gene>
    <name evidence="2" type="ORF">SAMN02745207_02530</name>
</gene>
<name>A0A1M5VVL6_9CLOT</name>
<dbReference type="EMBL" id="FQXM01000013">
    <property type="protein sequence ID" value="SHH79295.1"/>
    <property type="molecule type" value="Genomic_DNA"/>
</dbReference>
<organism evidence="2 3">
    <name type="scientific">Clostridium grantii DSM 8605</name>
    <dbReference type="NCBI Taxonomy" id="1121316"/>
    <lineage>
        <taxon>Bacteria</taxon>
        <taxon>Bacillati</taxon>
        <taxon>Bacillota</taxon>
        <taxon>Clostridia</taxon>
        <taxon>Eubacteriales</taxon>
        <taxon>Clostridiaceae</taxon>
        <taxon>Clostridium</taxon>
    </lineage>
</organism>
<evidence type="ECO:0000313" key="3">
    <source>
        <dbReference type="Proteomes" id="UP000184447"/>
    </source>
</evidence>
<dbReference type="STRING" id="1121316.SAMN02745207_02530"/>
<feature type="transmembrane region" description="Helical" evidence="1">
    <location>
        <begin position="99"/>
        <end position="119"/>
    </location>
</feature>
<reference evidence="2 3" key="1">
    <citation type="submission" date="2016-11" db="EMBL/GenBank/DDBJ databases">
        <authorList>
            <person name="Jaros S."/>
            <person name="Januszkiewicz K."/>
            <person name="Wedrychowicz H."/>
        </authorList>
    </citation>
    <scope>NUCLEOTIDE SEQUENCE [LARGE SCALE GENOMIC DNA]</scope>
    <source>
        <strain evidence="2 3">DSM 8605</strain>
    </source>
</reference>
<dbReference type="Pfam" id="PF04854">
    <property type="entry name" value="DUF624"/>
    <property type="match status" value="1"/>
</dbReference>
<dbReference type="AlphaFoldDB" id="A0A1M5VVL6"/>
<sequence>MKKREFGEGPIYVLTNYIFWFLLGNIYFLLLNIPFIFVFTLYLMNPVEGYTFLFFLSSIPIGPAFLALLSTMGKIVREKDVNLTSHFFGAYKKNFFEGIFYWILFILFIMIVYFDLLFVNSNYSSAILTRVVQILGLFVIAFGLFVFPIVSRFYFRAKDTLKIAIKYFVKKVHIAITNVVIAGGLVYLAFKINILIIFIFSIIAYCIMFLQNPVLQEIEDSIENKENKGNKE</sequence>
<feature type="transmembrane region" description="Helical" evidence="1">
    <location>
        <begin position="194"/>
        <end position="215"/>
    </location>
</feature>
<feature type="transmembrane region" description="Helical" evidence="1">
    <location>
        <begin position="20"/>
        <end position="44"/>
    </location>
</feature>
<keyword evidence="1" id="KW-0472">Membrane</keyword>
<evidence type="ECO:0000313" key="2">
    <source>
        <dbReference type="EMBL" id="SHH79295.1"/>
    </source>
</evidence>
<feature type="transmembrane region" description="Helical" evidence="1">
    <location>
        <begin position="50"/>
        <end position="69"/>
    </location>
</feature>
<accession>A0A1M5VVL6</accession>
<keyword evidence="1" id="KW-0812">Transmembrane</keyword>
<dbReference type="OrthoDB" id="1975933at2"/>
<dbReference type="Proteomes" id="UP000184447">
    <property type="component" value="Unassembled WGS sequence"/>
</dbReference>
<dbReference type="RefSeq" id="WP_073338786.1">
    <property type="nucleotide sequence ID" value="NZ_FQXM01000013.1"/>
</dbReference>
<protein>
    <submittedName>
        <fullName evidence="2">Uncharacterized membrane protein YesL</fullName>
    </submittedName>
</protein>
<evidence type="ECO:0000256" key="1">
    <source>
        <dbReference type="SAM" id="Phobius"/>
    </source>
</evidence>
<dbReference type="InterPro" id="IPR006938">
    <property type="entry name" value="DUF624"/>
</dbReference>
<feature type="transmembrane region" description="Helical" evidence="1">
    <location>
        <begin position="167"/>
        <end position="188"/>
    </location>
</feature>
<keyword evidence="1" id="KW-1133">Transmembrane helix</keyword>